<dbReference type="InterPro" id="IPR011547">
    <property type="entry name" value="SLC26A/SulP_dom"/>
</dbReference>
<feature type="transmembrane region" description="Helical" evidence="6">
    <location>
        <begin position="215"/>
        <end position="237"/>
    </location>
</feature>
<keyword evidence="4 6" id="KW-0472">Membrane</keyword>
<comment type="subcellular location">
    <subcellularLocation>
        <location evidence="1">Membrane</location>
        <topology evidence="1">Multi-pass membrane protein</topology>
    </subcellularLocation>
</comment>
<dbReference type="AlphaFoldDB" id="A0A9W7AHH2"/>
<dbReference type="CDD" id="cd07042">
    <property type="entry name" value="STAS_SulP_like_sulfate_transporter"/>
    <property type="match status" value="1"/>
</dbReference>
<evidence type="ECO:0000256" key="5">
    <source>
        <dbReference type="SAM" id="MobiDB-lite"/>
    </source>
</evidence>
<gene>
    <name evidence="9" type="ORF">TrST_g2622</name>
</gene>
<dbReference type="InterPro" id="IPR036513">
    <property type="entry name" value="STAS_dom_sf"/>
</dbReference>
<feature type="region of interest" description="Disordered" evidence="5">
    <location>
        <begin position="18"/>
        <end position="51"/>
    </location>
</feature>
<feature type="compositionally biased region" description="Polar residues" evidence="5">
    <location>
        <begin position="29"/>
        <end position="46"/>
    </location>
</feature>
<dbReference type="Pfam" id="PF01740">
    <property type="entry name" value="STAS"/>
    <property type="match status" value="1"/>
</dbReference>
<dbReference type="Proteomes" id="UP001165085">
    <property type="component" value="Unassembled WGS sequence"/>
</dbReference>
<dbReference type="Pfam" id="PF00027">
    <property type="entry name" value="cNMP_binding"/>
    <property type="match status" value="1"/>
</dbReference>
<feature type="compositionally biased region" description="Low complexity" evidence="5">
    <location>
        <begin position="18"/>
        <end position="28"/>
    </location>
</feature>
<dbReference type="Gene3D" id="3.30.750.24">
    <property type="entry name" value="STAS domain"/>
    <property type="match status" value="1"/>
</dbReference>
<evidence type="ECO:0000256" key="2">
    <source>
        <dbReference type="ARBA" id="ARBA00022692"/>
    </source>
</evidence>
<evidence type="ECO:0000259" key="8">
    <source>
        <dbReference type="PROSITE" id="PS50801"/>
    </source>
</evidence>
<keyword evidence="10" id="KW-1185">Reference proteome</keyword>
<reference evidence="10" key="1">
    <citation type="journal article" date="2023" name="Commun. Biol.">
        <title>Genome analysis of Parmales, the sister group of diatoms, reveals the evolutionary specialization of diatoms from phago-mixotrophs to photoautotrophs.</title>
        <authorList>
            <person name="Ban H."/>
            <person name="Sato S."/>
            <person name="Yoshikawa S."/>
            <person name="Yamada K."/>
            <person name="Nakamura Y."/>
            <person name="Ichinomiya M."/>
            <person name="Sato N."/>
            <person name="Blanc-Mathieu R."/>
            <person name="Endo H."/>
            <person name="Kuwata A."/>
            <person name="Ogata H."/>
        </authorList>
    </citation>
    <scope>NUCLEOTIDE SEQUENCE [LARGE SCALE GENOMIC DNA]</scope>
    <source>
        <strain evidence="10">NIES 3701</strain>
    </source>
</reference>
<dbReference type="Gene3D" id="2.60.120.10">
    <property type="entry name" value="Jelly Rolls"/>
    <property type="match status" value="1"/>
</dbReference>
<feature type="transmembrane region" description="Helical" evidence="6">
    <location>
        <begin position="548"/>
        <end position="577"/>
    </location>
</feature>
<protein>
    <recommendedName>
        <fullName evidence="11">Sulfate transporter</fullName>
    </recommendedName>
</protein>
<feature type="transmembrane region" description="Helical" evidence="6">
    <location>
        <begin position="409"/>
        <end position="433"/>
    </location>
</feature>
<evidence type="ECO:0000256" key="1">
    <source>
        <dbReference type="ARBA" id="ARBA00004141"/>
    </source>
</evidence>
<dbReference type="SUPFAM" id="SSF51206">
    <property type="entry name" value="cAMP-binding domain-like"/>
    <property type="match status" value="1"/>
</dbReference>
<dbReference type="InterPro" id="IPR018490">
    <property type="entry name" value="cNMP-bd_dom_sf"/>
</dbReference>
<dbReference type="InterPro" id="IPR052706">
    <property type="entry name" value="Membrane-Transporter-like"/>
</dbReference>
<evidence type="ECO:0000313" key="10">
    <source>
        <dbReference type="Proteomes" id="UP001165085"/>
    </source>
</evidence>
<evidence type="ECO:0000313" key="9">
    <source>
        <dbReference type="EMBL" id="GMH70841.1"/>
    </source>
</evidence>
<dbReference type="PANTHER" id="PTHR43310">
    <property type="entry name" value="SULFATE TRANSPORTER YBAR-RELATED"/>
    <property type="match status" value="1"/>
</dbReference>
<keyword evidence="3 6" id="KW-1133">Transmembrane helix</keyword>
<dbReference type="SUPFAM" id="SSF52091">
    <property type="entry name" value="SpoIIaa-like"/>
    <property type="match status" value="1"/>
</dbReference>
<dbReference type="CDD" id="cd00038">
    <property type="entry name" value="CAP_ED"/>
    <property type="match status" value="1"/>
</dbReference>
<evidence type="ECO:0000256" key="4">
    <source>
        <dbReference type="ARBA" id="ARBA00023136"/>
    </source>
</evidence>
<dbReference type="EMBL" id="BRXY01000143">
    <property type="protein sequence ID" value="GMH70841.1"/>
    <property type="molecule type" value="Genomic_DNA"/>
</dbReference>
<organism evidence="9 10">
    <name type="scientific">Triparma strigata</name>
    <dbReference type="NCBI Taxonomy" id="1606541"/>
    <lineage>
        <taxon>Eukaryota</taxon>
        <taxon>Sar</taxon>
        <taxon>Stramenopiles</taxon>
        <taxon>Ochrophyta</taxon>
        <taxon>Bolidophyceae</taxon>
        <taxon>Parmales</taxon>
        <taxon>Triparmaceae</taxon>
        <taxon>Triparma</taxon>
    </lineage>
</organism>
<dbReference type="PROSITE" id="PS50042">
    <property type="entry name" value="CNMP_BINDING_3"/>
    <property type="match status" value="1"/>
</dbReference>
<dbReference type="OrthoDB" id="409725at2759"/>
<feature type="domain" description="Cyclic nucleotide-binding" evidence="7">
    <location>
        <begin position="766"/>
        <end position="863"/>
    </location>
</feature>
<dbReference type="Pfam" id="PF00916">
    <property type="entry name" value="Sulfate_transp"/>
    <property type="match status" value="1"/>
</dbReference>
<proteinExistence type="predicted"/>
<dbReference type="SMART" id="SM00100">
    <property type="entry name" value="cNMP"/>
    <property type="match status" value="1"/>
</dbReference>
<dbReference type="GO" id="GO:0016020">
    <property type="term" value="C:membrane"/>
    <property type="evidence" value="ECO:0007669"/>
    <property type="project" value="UniProtKB-SubCell"/>
</dbReference>
<evidence type="ECO:0000256" key="3">
    <source>
        <dbReference type="ARBA" id="ARBA00022989"/>
    </source>
</evidence>
<evidence type="ECO:0000256" key="6">
    <source>
        <dbReference type="SAM" id="Phobius"/>
    </source>
</evidence>
<dbReference type="InterPro" id="IPR002645">
    <property type="entry name" value="STAS_dom"/>
</dbReference>
<feature type="transmembrane region" description="Helical" evidence="6">
    <location>
        <begin position="114"/>
        <end position="133"/>
    </location>
</feature>
<feature type="transmembrane region" description="Helical" evidence="6">
    <location>
        <begin position="330"/>
        <end position="350"/>
    </location>
</feature>
<evidence type="ECO:0000259" key="7">
    <source>
        <dbReference type="PROSITE" id="PS50042"/>
    </source>
</evidence>
<feature type="transmembrane region" description="Helical" evidence="6">
    <location>
        <begin position="300"/>
        <end position="318"/>
    </location>
</feature>
<dbReference type="PROSITE" id="PS50801">
    <property type="entry name" value="STAS"/>
    <property type="match status" value="1"/>
</dbReference>
<dbReference type="InterPro" id="IPR014710">
    <property type="entry name" value="RmlC-like_jellyroll"/>
</dbReference>
<comment type="caution">
    <text evidence="9">The sequence shown here is derived from an EMBL/GenBank/DDBJ whole genome shotgun (WGS) entry which is preliminary data.</text>
</comment>
<accession>A0A9W7AHH2</accession>
<name>A0A9W7AHH2_9STRA</name>
<evidence type="ECO:0008006" key="11">
    <source>
        <dbReference type="Google" id="ProtNLM"/>
    </source>
</evidence>
<dbReference type="InterPro" id="IPR000595">
    <property type="entry name" value="cNMP-bd_dom"/>
</dbReference>
<feature type="domain" description="STAS" evidence="8">
    <location>
        <begin position="619"/>
        <end position="683"/>
    </location>
</feature>
<sequence length="901" mass="97900">MASIHDTRSGYIVTDETSSLLSTASTPTNADSNTAGNTFTDNVFQPPTTPVRGTPNYSAVPLYRQLSKAPNQPLPEHLFNDRLPSFLDSSSSTLPSVDPKPRPSRTLINQIPPILLATLLNLMLSVPFGSAFFPMSSEFACPPPPPLIGVRLFLLSTILGQTILGTSLGGSAFDESAGMMMVENTPFMHSIAMTVTQSIVEDTPEAKTGTCPDEVFPTILLSFSLTTIITAVSFFLLGHFNLGNVVYFFPKHVLCGCISGIGVFVVTTGLEVSKGVGKLEWTSWKSIEDFFGSQGETGTGIYLFLLPMTLVLVLRCIIKLLKKLDRSFPLLPPLFFLSITPCFYIILWAANISVDKVKELGFFFPPTDASSLDPSGSGFEDGGVDPASFAAIFFPSYSFAEGFSDPFALISWGAIVKTLPVQLGCVVFSLMHVPINIPSMSMSVNKDCDMNSEMIAHGRSNLLSALFGQLPNYMCYSNSVAYAKSGGRGQPSSLAVITLTTLLFLKGSSLVESIPRAMAGTLLIHVGLDLFFEGISAHGFSALEIISIWAIVVSMTLFGMTAGLAAGMVLAAITFVVDAGPAHLSPIRGHMPATTLRSSKWRSKEARDILNKSDGLRRIVCVQLQGHLYFANLTQFTDAVKCIIEERKGFTRFLVLDFTLVIGIDSSAAFSLLKLVDTMAKRNLLKIAFVTGKDDGFPTSVNLSEQLRSRSIAVTVKDLDKALILLEDLIVSAVNPNLVNESFFRVAGEETEFLHAMMLAHCPTADKSTVKTLLTYFKRVGLKKGEVVWKQGGRADRLCAIVRGQLLSYLEEEAGTTERVVAGDVVGELGLIMGHEGERRLTTLVAEVDCVVYELTSEAFATLKAKKPTLAIYLFQLCVRYMSHRLQHVSNRFVETKCIPI</sequence>
<dbReference type="PANTHER" id="PTHR43310:SF4">
    <property type="entry name" value="AFR304WP"/>
    <property type="match status" value="1"/>
</dbReference>
<keyword evidence="2 6" id="KW-0812">Transmembrane</keyword>